<dbReference type="EMBL" id="JAVXUO010000643">
    <property type="protein sequence ID" value="KAK2990468.1"/>
    <property type="molecule type" value="Genomic_DNA"/>
</dbReference>
<keyword evidence="3" id="KW-1185">Reference proteome</keyword>
<sequence>MAMAAASVPMPVLCSTGASSRNMKKNATNAHQGKDRAVGGLGQFSQVVRNDVQFLKARISKGVGWAYEALRIPQLFKTLDEVLGRGIGRRDGVGSSKPKPLILENLGWGGAEAQS</sequence>
<comment type="caution">
    <text evidence="2">The sequence shown here is derived from an EMBL/GenBank/DDBJ whole genome shotgun (WGS) entry which is preliminary data.</text>
</comment>
<evidence type="ECO:0000256" key="1">
    <source>
        <dbReference type="SAM" id="MobiDB-lite"/>
    </source>
</evidence>
<proteinExistence type="predicted"/>
<name>A0AA88RIR0_9ASTE</name>
<reference evidence="2" key="1">
    <citation type="submission" date="2022-12" db="EMBL/GenBank/DDBJ databases">
        <title>Draft genome assemblies for two species of Escallonia (Escalloniales).</title>
        <authorList>
            <person name="Chanderbali A."/>
            <person name="Dervinis C."/>
            <person name="Anghel I."/>
            <person name="Soltis D."/>
            <person name="Soltis P."/>
            <person name="Zapata F."/>
        </authorList>
    </citation>
    <scope>NUCLEOTIDE SEQUENCE</scope>
    <source>
        <strain evidence="2">UCBG92.1500</strain>
        <tissue evidence="2">Leaf</tissue>
    </source>
</reference>
<accession>A0AA88RIR0</accession>
<dbReference type="Proteomes" id="UP001187471">
    <property type="component" value="Unassembled WGS sequence"/>
</dbReference>
<feature type="region of interest" description="Disordered" evidence="1">
    <location>
        <begin position="17"/>
        <end position="36"/>
    </location>
</feature>
<gene>
    <name evidence="2" type="ORF">RJ640_006266</name>
</gene>
<feature type="compositionally biased region" description="Polar residues" evidence="1">
    <location>
        <begin position="17"/>
        <end position="31"/>
    </location>
</feature>
<dbReference type="AlphaFoldDB" id="A0AA88RIR0"/>
<evidence type="ECO:0000313" key="2">
    <source>
        <dbReference type="EMBL" id="KAK2990468.1"/>
    </source>
</evidence>
<evidence type="ECO:0000313" key="3">
    <source>
        <dbReference type="Proteomes" id="UP001187471"/>
    </source>
</evidence>
<protein>
    <submittedName>
        <fullName evidence="2">Uncharacterized protein</fullName>
    </submittedName>
</protein>
<organism evidence="2 3">
    <name type="scientific">Escallonia rubra</name>
    <dbReference type="NCBI Taxonomy" id="112253"/>
    <lineage>
        <taxon>Eukaryota</taxon>
        <taxon>Viridiplantae</taxon>
        <taxon>Streptophyta</taxon>
        <taxon>Embryophyta</taxon>
        <taxon>Tracheophyta</taxon>
        <taxon>Spermatophyta</taxon>
        <taxon>Magnoliopsida</taxon>
        <taxon>eudicotyledons</taxon>
        <taxon>Gunneridae</taxon>
        <taxon>Pentapetalae</taxon>
        <taxon>asterids</taxon>
        <taxon>campanulids</taxon>
        <taxon>Escalloniales</taxon>
        <taxon>Escalloniaceae</taxon>
        <taxon>Escallonia</taxon>
    </lineage>
</organism>